<dbReference type="OrthoDB" id="685237at2759"/>
<dbReference type="PANTHER" id="PTHR33593">
    <property type="entry name" value="DUF1442 FAMILY PROTEIN"/>
    <property type="match status" value="1"/>
</dbReference>
<name>A0A2I4DZ20_JUGRE</name>
<organism evidence="2 3">
    <name type="scientific">Juglans regia</name>
    <name type="common">English walnut</name>
    <dbReference type="NCBI Taxonomy" id="51240"/>
    <lineage>
        <taxon>Eukaryota</taxon>
        <taxon>Viridiplantae</taxon>
        <taxon>Streptophyta</taxon>
        <taxon>Embryophyta</taxon>
        <taxon>Tracheophyta</taxon>
        <taxon>Spermatophyta</taxon>
        <taxon>Magnoliopsida</taxon>
        <taxon>eudicotyledons</taxon>
        <taxon>Gunneridae</taxon>
        <taxon>Pentapetalae</taxon>
        <taxon>rosids</taxon>
        <taxon>fabids</taxon>
        <taxon>Fagales</taxon>
        <taxon>Juglandaceae</taxon>
        <taxon>Juglans</taxon>
    </lineage>
</organism>
<proteinExistence type="predicted"/>
<dbReference type="Proteomes" id="UP000235220">
    <property type="component" value="Chromosome 9"/>
</dbReference>
<gene>
    <name evidence="3" type="primary">LOC108984799</name>
</gene>
<dbReference type="InterPro" id="IPR009902">
    <property type="entry name" value="DUF1442"/>
</dbReference>
<sequence length="279" mass="31051">MQCQRSNTLLSVLRPFRYHIKRRTGLHPAVLPPQNKFLTRKPSKTQLEKKQDEDEDEEQKKIRRQMKLVWSPETASKAYIDTVKSCDLYHESGVAELVSAMAAGWNANFIVETWSQGGVMATSIGLAVASRHTGGRHVCIVQNEQSRTEYAEGMIKAGMSPEVMVGEPEEVMDEIVGIDFLVVDCKRKDFSRILRLAKLSSRGAVLVCKNASSKSASSFKWRSVLDGGSRRLVRCVFLPVGMGLDIAYVATSGGNSGSGTKKWIKHVDQQSGEEYVIRK</sequence>
<accession>A0A2I4DZ20</accession>
<dbReference type="STRING" id="51240.A0A2I4DZ20"/>
<dbReference type="GeneID" id="108984799"/>
<dbReference type="PANTHER" id="PTHR33593:SF2">
    <property type="entry name" value="ANKYRIN REPEAT_KH DOMAIN PROTEIN (DUF1442)"/>
    <property type="match status" value="1"/>
</dbReference>
<dbReference type="Gramene" id="Jr09_12310_p1">
    <property type="protein sequence ID" value="cds.Jr09_12310_p1"/>
    <property type="gene ID" value="Jr09_12310"/>
</dbReference>
<feature type="region of interest" description="Disordered" evidence="1">
    <location>
        <begin position="31"/>
        <end position="59"/>
    </location>
</feature>
<evidence type="ECO:0000313" key="2">
    <source>
        <dbReference type="Proteomes" id="UP000235220"/>
    </source>
</evidence>
<reference evidence="3" key="1">
    <citation type="submission" date="2025-08" db="UniProtKB">
        <authorList>
            <consortium name="RefSeq"/>
        </authorList>
    </citation>
    <scope>IDENTIFICATION</scope>
    <source>
        <tissue evidence="3">Leaves</tissue>
    </source>
</reference>
<dbReference type="KEGG" id="jre:108984799"/>
<evidence type="ECO:0000256" key="1">
    <source>
        <dbReference type="SAM" id="MobiDB-lite"/>
    </source>
</evidence>
<dbReference type="RefSeq" id="XP_018812403.2">
    <property type="nucleotide sequence ID" value="XM_018956858.2"/>
</dbReference>
<protein>
    <submittedName>
        <fullName evidence="3">Uncharacterized protein LOC108984799</fullName>
    </submittedName>
</protein>
<dbReference type="Pfam" id="PF07279">
    <property type="entry name" value="DUF1442"/>
    <property type="match status" value="1"/>
</dbReference>
<dbReference type="AlphaFoldDB" id="A0A2I4DZ20"/>
<evidence type="ECO:0000313" key="3">
    <source>
        <dbReference type="RefSeq" id="XP_018812403.2"/>
    </source>
</evidence>
<keyword evidence="2" id="KW-1185">Reference proteome</keyword>